<protein>
    <submittedName>
        <fullName evidence="3">Uncharacterized protein LOC111493602 isoform X1</fullName>
    </submittedName>
</protein>
<dbReference type="RefSeq" id="XP_022999121.1">
    <property type="nucleotide sequence ID" value="XM_023143353.1"/>
</dbReference>
<feature type="transmembrane region" description="Helical" evidence="1">
    <location>
        <begin position="175"/>
        <end position="193"/>
    </location>
</feature>
<dbReference type="OrthoDB" id="1738566at2759"/>
<feature type="transmembrane region" description="Helical" evidence="1">
    <location>
        <begin position="127"/>
        <end position="144"/>
    </location>
</feature>
<evidence type="ECO:0000256" key="1">
    <source>
        <dbReference type="SAM" id="Phobius"/>
    </source>
</evidence>
<dbReference type="GeneID" id="111493602"/>
<organism evidence="2 3">
    <name type="scientific">Cucurbita maxima</name>
    <name type="common">Pumpkin</name>
    <name type="synonym">Winter squash</name>
    <dbReference type="NCBI Taxonomy" id="3661"/>
    <lineage>
        <taxon>Eukaryota</taxon>
        <taxon>Viridiplantae</taxon>
        <taxon>Streptophyta</taxon>
        <taxon>Embryophyta</taxon>
        <taxon>Tracheophyta</taxon>
        <taxon>Spermatophyta</taxon>
        <taxon>Magnoliopsida</taxon>
        <taxon>eudicotyledons</taxon>
        <taxon>Gunneridae</taxon>
        <taxon>Pentapetalae</taxon>
        <taxon>rosids</taxon>
        <taxon>fabids</taxon>
        <taxon>Cucurbitales</taxon>
        <taxon>Cucurbitaceae</taxon>
        <taxon>Cucurbiteae</taxon>
        <taxon>Cucurbita</taxon>
    </lineage>
</organism>
<sequence length="314" mass="35163">MQTTAIAPSSHASIFFNPLLNFTISNPLIPSNSTFLSTLVAVSDGFRAQTSIICARKKRRRPVFLRSTKLVLELASLFASNLKILPPPLDLVVAELSGGDGNGGGSRLWRRFGGGGYDGWRGKRKKTPLLIGFLVLCGLALCVFTDFELDAICGALGFAVFSVALIQLWERSGISKHFVWGFGLFGILIALGLRRSEVQKWAGKLGFYRPKIKSLRRKIKGSERSCSSVVRTKLLLFAGYIFNKFGNPFPFFYSTEELYLTTVIEEPRLELQVKTSKSYLENLFVRFPFRSSKFQCSPSSREEKDPIFTFRPFP</sequence>
<keyword evidence="1" id="KW-0812">Transmembrane</keyword>
<dbReference type="AlphaFoldDB" id="A0A6J1KC74"/>
<dbReference type="KEGG" id="cmax:111493602"/>
<gene>
    <name evidence="3" type="primary">LOC111493602</name>
</gene>
<feature type="transmembrane region" description="Helical" evidence="1">
    <location>
        <begin position="151"/>
        <end position="169"/>
    </location>
</feature>
<keyword evidence="1" id="KW-1133">Transmembrane helix</keyword>
<evidence type="ECO:0000313" key="2">
    <source>
        <dbReference type="Proteomes" id="UP000504608"/>
    </source>
</evidence>
<proteinExistence type="predicted"/>
<reference evidence="3" key="1">
    <citation type="submission" date="2025-08" db="UniProtKB">
        <authorList>
            <consortium name="RefSeq"/>
        </authorList>
    </citation>
    <scope>IDENTIFICATION</scope>
    <source>
        <tissue evidence="3">Young leaves</tissue>
    </source>
</reference>
<accession>A0A6J1KC74</accession>
<name>A0A6J1KC74_CUCMA</name>
<evidence type="ECO:0000313" key="3">
    <source>
        <dbReference type="RefSeq" id="XP_022999121.1"/>
    </source>
</evidence>
<keyword evidence="1" id="KW-0472">Membrane</keyword>
<dbReference type="Proteomes" id="UP000504608">
    <property type="component" value="Unplaced"/>
</dbReference>
<keyword evidence="2" id="KW-1185">Reference proteome</keyword>